<reference evidence="3 4" key="2">
    <citation type="journal article" date="2012" name="Stand. Genomic Sci.">
        <title>Complete genome sequence of the termite hindgut bacterium Spirochaeta coccoides type strain (SPN1(T)), reclassification in the genus Sphaerochaeta as Sphaerochaeta coccoides comb. nov. and emendations of the family Spirochaetaceae and the genus Sphaerochaeta.</title>
        <authorList>
            <person name="Abt B."/>
            <person name="Han C."/>
            <person name="Scheuner C."/>
            <person name="Lu M."/>
            <person name="Lapidus A."/>
            <person name="Nolan M."/>
            <person name="Lucas S."/>
            <person name="Hammon N."/>
            <person name="Deshpande S."/>
            <person name="Cheng J.F."/>
            <person name="Tapia R."/>
            <person name="Goodwin L.A."/>
            <person name="Pitluck S."/>
            <person name="Liolios K."/>
            <person name="Pagani I."/>
            <person name="Ivanova N."/>
            <person name="Mavromatis K."/>
            <person name="Mikhailova N."/>
            <person name="Huntemann M."/>
            <person name="Pati A."/>
            <person name="Chen A."/>
            <person name="Palaniappan K."/>
            <person name="Land M."/>
            <person name="Hauser L."/>
            <person name="Brambilla E.M."/>
            <person name="Rohde M."/>
            <person name="Spring S."/>
            <person name="Gronow S."/>
            <person name="Goker M."/>
            <person name="Woyke T."/>
            <person name="Bristow J."/>
            <person name="Eisen J.A."/>
            <person name="Markowitz V."/>
            <person name="Hugenholtz P."/>
            <person name="Kyrpides N.C."/>
            <person name="Klenk H.P."/>
            <person name="Detter J.C."/>
        </authorList>
    </citation>
    <scope>NUCLEOTIDE SEQUENCE [LARGE SCALE GENOMIC DNA]</scope>
    <source>
        <strain evidence="4">ATCC BAA-1237 / DSM 17374 / SPN1</strain>
    </source>
</reference>
<keyword evidence="4" id="KW-1185">Reference proteome</keyword>
<protein>
    <recommendedName>
        <fullName evidence="2">Ribosome-binding factor A</fullName>
    </recommendedName>
</protein>
<dbReference type="InterPro" id="IPR023799">
    <property type="entry name" value="RbfA_dom_sf"/>
</dbReference>
<dbReference type="OrthoDB" id="370444at2"/>
<dbReference type="SUPFAM" id="SSF89919">
    <property type="entry name" value="Ribosome-binding factor A, RbfA"/>
    <property type="match status" value="1"/>
</dbReference>
<dbReference type="PANTHER" id="PTHR33515:SF1">
    <property type="entry name" value="RIBOSOME-BINDING FACTOR A, CHLOROPLASTIC-RELATED"/>
    <property type="match status" value="1"/>
</dbReference>
<dbReference type="HOGENOM" id="CLU_089475_6_5_12"/>
<dbReference type="Pfam" id="PF02033">
    <property type="entry name" value="RBFA"/>
    <property type="match status" value="1"/>
</dbReference>
<dbReference type="KEGG" id="scc:Spico_0595"/>
<evidence type="ECO:0000313" key="3">
    <source>
        <dbReference type="EMBL" id="AEC01823.1"/>
    </source>
</evidence>
<dbReference type="GO" id="GO:0030490">
    <property type="term" value="P:maturation of SSU-rRNA"/>
    <property type="evidence" value="ECO:0007669"/>
    <property type="project" value="UniProtKB-UniRule"/>
</dbReference>
<dbReference type="eggNOG" id="COG0858">
    <property type="taxonomic scope" value="Bacteria"/>
</dbReference>
<evidence type="ECO:0000256" key="1">
    <source>
        <dbReference type="ARBA" id="ARBA00022517"/>
    </source>
</evidence>
<evidence type="ECO:0000256" key="2">
    <source>
        <dbReference type="HAMAP-Rule" id="MF_00003"/>
    </source>
</evidence>
<proteinExistence type="inferred from homology"/>
<dbReference type="InterPro" id="IPR000238">
    <property type="entry name" value="RbfA"/>
</dbReference>
<organism evidence="3 4">
    <name type="scientific">Parasphaerochaeta coccoides (strain ATCC BAA-1237 / DSM 17374 / SPN1)</name>
    <name type="common">Sphaerochaeta coccoides</name>
    <dbReference type="NCBI Taxonomy" id="760011"/>
    <lineage>
        <taxon>Bacteria</taxon>
        <taxon>Pseudomonadati</taxon>
        <taxon>Spirochaetota</taxon>
        <taxon>Spirochaetia</taxon>
        <taxon>Spirochaetales</taxon>
        <taxon>Sphaerochaetaceae</taxon>
        <taxon>Parasphaerochaeta</taxon>
    </lineage>
</organism>
<dbReference type="RefSeq" id="WP_013739219.1">
    <property type="nucleotide sequence ID" value="NC_015436.1"/>
</dbReference>
<evidence type="ECO:0000313" key="4">
    <source>
        <dbReference type="Proteomes" id="UP000007939"/>
    </source>
</evidence>
<dbReference type="Gene3D" id="3.30.300.20">
    <property type="match status" value="1"/>
</dbReference>
<dbReference type="HAMAP" id="MF_00003">
    <property type="entry name" value="RbfA"/>
    <property type="match status" value="1"/>
</dbReference>
<comment type="subcellular location">
    <subcellularLocation>
        <location evidence="2">Cytoplasm</location>
    </subcellularLocation>
</comment>
<dbReference type="STRING" id="760011.Spico_0595"/>
<accession>F4GK51</accession>
<keyword evidence="1 2" id="KW-0690">Ribosome biogenesis</keyword>
<reference evidence="4" key="1">
    <citation type="submission" date="2011-04" db="EMBL/GenBank/DDBJ databases">
        <title>The complete genome of Spirochaeta coccoides DSM 17374.</title>
        <authorList>
            <person name="Lucas S."/>
            <person name="Copeland A."/>
            <person name="Lapidus A."/>
            <person name="Bruce D."/>
            <person name="Goodwin L."/>
            <person name="Pitluck S."/>
            <person name="Peters L."/>
            <person name="Kyrpides N."/>
            <person name="Mavromatis K."/>
            <person name="Pagani I."/>
            <person name="Ivanova N."/>
            <person name="Ovchinnikova G."/>
            <person name="Lu M."/>
            <person name="Detter J.C."/>
            <person name="Tapia R."/>
            <person name="Han C."/>
            <person name="Land M."/>
            <person name="Hauser L."/>
            <person name="Markowitz V."/>
            <person name="Cheng J.-F."/>
            <person name="Hugenholtz P."/>
            <person name="Woyke T."/>
            <person name="Wu D."/>
            <person name="Spring S."/>
            <person name="Schroeder M."/>
            <person name="Brambilla E."/>
            <person name="Klenk H.-P."/>
            <person name="Eisen J.A."/>
        </authorList>
    </citation>
    <scope>NUCLEOTIDE SEQUENCE [LARGE SCALE GENOMIC DNA]</scope>
    <source>
        <strain evidence="4">ATCC BAA-1237 / DSM 17374 / SPN1</strain>
    </source>
</reference>
<keyword evidence="2" id="KW-0963">Cytoplasm</keyword>
<gene>
    <name evidence="2" type="primary">rbfA</name>
    <name evidence="3" type="ordered locus">Spico_0595</name>
</gene>
<comment type="function">
    <text evidence="2">One of several proteins that assist in the late maturation steps of the functional core of the 30S ribosomal subunit. Associates with free 30S ribosomal subunits (but not with 30S subunits that are part of 70S ribosomes or polysomes). Required for efficient processing of 16S rRNA. May interact with the 5'-terminal helix region of 16S rRNA.</text>
</comment>
<sequence>MSEHSQKRIESRVREAVGMLIVSGEIKNPLLNTLVSVTRVVVSKDNAYATVYLSAPIDDHDLECSITALTKAAGFIQKRVGDFLGTRNTPRLTFKADVAVRDGDEINALLDSLRQEREKAGNGE</sequence>
<dbReference type="AlphaFoldDB" id="F4GK51"/>
<dbReference type="InterPro" id="IPR015946">
    <property type="entry name" value="KH_dom-like_a/b"/>
</dbReference>
<dbReference type="GO" id="GO:0043024">
    <property type="term" value="F:ribosomal small subunit binding"/>
    <property type="evidence" value="ECO:0007669"/>
    <property type="project" value="TreeGrafter"/>
</dbReference>
<dbReference type="NCBIfam" id="TIGR00082">
    <property type="entry name" value="rbfA"/>
    <property type="match status" value="1"/>
</dbReference>
<dbReference type="PANTHER" id="PTHR33515">
    <property type="entry name" value="RIBOSOME-BINDING FACTOR A, CHLOROPLASTIC-RELATED"/>
    <property type="match status" value="1"/>
</dbReference>
<dbReference type="EMBL" id="CP002659">
    <property type="protein sequence ID" value="AEC01823.1"/>
    <property type="molecule type" value="Genomic_DNA"/>
</dbReference>
<comment type="subunit">
    <text evidence="2">Monomer. Binds 30S ribosomal subunits, but not 50S ribosomal subunits or 70S ribosomes.</text>
</comment>
<dbReference type="Proteomes" id="UP000007939">
    <property type="component" value="Chromosome"/>
</dbReference>
<comment type="similarity">
    <text evidence="2">Belongs to the RbfA family.</text>
</comment>
<dbReference type="GO" id="GO:0005829">
    <property type="term" value="C:cytosol"/>
    <property type="evidence" value="ECO:0007669"/>
    <property type="project" value="TreeGrafter"/>
</dbReference>
<name>F4GK51_PARC1</name>